<evidence type="ECO:0000256" key="3">
    <source>
        <dbReference type="ARBA" id="ARBA00022448"/>
    </source>
</evidence>
<sequence length="356" mass="37556">MNTSMATPGRSLIGWFLKPLPRLYWCWLLLLLGTVLTPLAAAGFGAADISLFDVARVIGKHLLGVGEPSAISERIVWDLRLPRILLAFIAGSGLALSGYVLQAVTRNPLADPYLFGISSGASFGAVVSVALATGLGLSSAISGISLPLGAFIGASLAVLMVLLLAGRNIGNQIERMLLSGVAISFMFSALTSLILYFSTPQATTSLLFWSLGSFARASWDGLGLPTLVVLAALLVILAFKRQVLAMLAGDETAHTLGIRVQRLRVSMLLLCSLMTATLVAHCGGIGFVGLMVPHIVRLLLPGQHPMVLTALAGGLFMVWVDVLARSILPTQELPVGVITSAIGSLFFLMVLRKRGQ</sequence>
<comment type="subcellular location">
    <subcellularLocation>
        <location evidence="1">Cell membrane</location>
        <topology evidence="1">Multi-pass membrane protein</topology>
    </subcellularLocation>
</comment>
<evidence type="ECO:0000256" key="7">
    <source>
        <dbReference type="ARBA" id="ARBA00023136"/>
    </source>
</evidence>
<evidence type="ECO:0000256" key="4">
    <source>
        <dbReference type="ARBA" id="ARBA00022475"/>
    </source>
</evidence>
<dbReference type="GO" id="GO:0022857">
    <property type="term" value="F:transmembrane transporter activity"/>
    <property type="evidence" value="ECO:0007669"/>
    <property type="project" value="InterPro"/>
</dbReference>
<dbReference type="Proteomes" id="UP000254069">
    <property type="component" value="Unassembled WGS sequence"/>
</dbReference>
<organism evidence="9 10">
    <name type="scientific">Shewanella algae</name>
    <dbReference type="NCBI Taxonomy" id="38313"/>
    <lineage>
        <taxon>Bacteria</taxon>
        <taxon>Pseudomonadati</taxon>
        <taxon>Pseudomonadota</taxon>
        <taxon>Gammaproteobacteria</taxon>
        <taxon>Alteromonadales</taxon>
        <taxon>Shewanellaceae</taxon>
        <taxon>Shewanella</taxon>
    </lineage>
</organism>
<feature type="transmembrane region" description="Helical" evidence="8">
    <location>
        <begin position="144"/>
        <end position="165"/>
    </location>
</feature>
<proteinExistence type="inferred from homology"/>
<keyword evidence="4" id="KW-1003">Cell membrane</keyword>
<dbReference type="FunFam" id="1.10.3470.10:FF:000001">
    <property type="entry name" value="Vitamin B12 ABC transporter permease BtuC"/>
    <property type="match status" value="1"/>
</dbReference>
<dbReference type="InterPro" id="IPR037294">
    <property type="entry name" value="ABC_BtuC-like"/>
</dbReference>
<dbReference type="SUPFAM" id="SSF81345">
    <property type="entry name" value="ABC transporter involved in vitamin B12 uptake, BtuC"/>
    <property type="match status" value="1"/>
</dbReference>
<accession>A0A379Z2N0</accession>
<protein>
    <submittedName>
        <fullName evidence="9">Probable siderophore transport system permease protein yfhA</fullName>
    </submittedName>
</protein>
<dbReference type="PANTHER" id="PTHR30472">
    <property type="entry name" value="FERRIC ENTEROBACTIN TRANSPORT SYSTEM PERMEASE PROTEIN"/>
    <property type="match status" value="1"/>
</dbReference>
<dbReference type="InterPro" id="IPR000522">
    <property type="entry name" value="ABC_transptr_permease_BtuC"/>
</dbReference>
<name>A0A379Z2N0_9GAMM</name>
<feature type="transmembrane region" description="Helical" evidence="8">
    <location>
        <begin position="217"/>
        <end position="239"/>
    </location>
</feature>
<dbReference type="AlphaFoldDB" id="A0A379Z2N0"/>
<evidence type="ECO:0000256" key="8">
    <source>
        <dbReference type="SAM" id="Phobius"/>
    </source>
</evidence>
<evidence type="ECO:0000256" key="6">
    <source>
        <dbReference type="ARBA" id="ARBA00022989"/>
    </source>
</evidence>
<feature type="transmembrane region" description="Helical" evidence="8">
    <location>
        <begin position="113"/>
        <end position="138"/>
    </location>
</feature>
<comment type="similarity">
    <text evidence="2">Belongs to the binding-protein-dependent transport system permease family. FecCD subfamily.</text>
</comment>
<dbReference type="GO" id="GO:0033214">
    <property type="term" value="P:siderophore-iron import into cell"/>
    <property type="evidence" value="ECO:0007669"/>
    <property type="project" value="TreeGrafter"/>
</dbReference>
<feature type="transmembrane region" description="Helical" evidence="8">
    <location>
        <begin position="304"/>
        <end position="324"/>
    </location>
</feature>
<feature type="transmembrane region" description="Helical" evidence="8">
    <location>
        <begin position="267"/>
        <end position="292"/>
    </location>
</feature>
<keyword evidence="6 8" id="KW-1133">Transmembrane helix</keyword>
<dbReference type="PANTHER" id="PTHR30472:SF67">
    <property type="entry name" value="PERMEASE OF ABC TRANSPORTER-RELATED"/>
    <property type="match status" value="1"/>
</dbReference>
<feature type="transmembrane region" description="Helical" evidence="8">
    <location>
        <begin position="333"/>
        <end position="351"/>
    </location>
</feature>
<dbReference type="Gene3D" id="1.10.3470.10">
    <property type="entry name" value="ABC transporter involved in vitamin B12 uptake, BtuC"/>
    <property type="match status" value="1"/>
</dbReference>
<gene>
    <name evidence="9" type="primary">yfhA_1</name>
    <name evidence="9" type="ORF">NCTC10738_00886</name>
</gene>
<feature type="transmembrane region" description="Helical" evidence="8">
    <location>
        <begin position="84"/>
        <end position="101"/>
    </location>
</feature>
<keyword evidence="7 8" id="KW-0472">Membrane</keyword>
<reference evidence="9 10" key="1">
    <citation type="submission" date="2018-06" db="EMBL/GenBank/DDBJ databases">
        <authorList>
            <consortium name="Pathogen Informatics"/>
            <person name="Doyle S."/>
        </authorList>
    </citation>
    <scope>NUCLEOTIDE SEQUENCE [LARGE SCALE GENOMIC DNA]</scope>
    <source>
        <strain evidence="9 10">NCTC10738</strain>
    </source>
</reference>
<dbReference type="GO" id="GO:0005886">
    <property type="term" value="C:plasma membrane"/>
    <property type="evidence" value="ECO:0007669"/>
    <property type="project" value="UniProtKB-SubCell"/>
</dbReference>
<dbReference type="CDD" id="cd06550">
    <property type="entry name" value="TM_ABC_iron-siderophores_like"/>
    <property type="match status" value="1"/>
</dbReference>
<dbReference type="RefSeq" id="WP_243880275.1">
    <property type="nucleotide sequence ID" value="NZ_JADZHC010000023.1"/>
</dbReference>
<dbReference type="EMBL" id="UGYO01000001">
    <property type="protein sequence ID" value="SUI54455.1"/>
    <property type="molecule type" value="Genomic_DNA"/>
</dbReference>
<evidence type="ECO:0000313" key="9">
    <source>
        <dbReference type="EMBL" id="SUI54455.1"/>
    </source>
</evidence>
<evidence type="ECO:0000313" key="10">
    <source>
        <dbReference type="Proteomes" id="UP000254069"/>
    </source>
</evidence>
<keyword evidence="3" id="KW-0813">Transport</keyword>
<evidence type="ECO:0000256" key="5">
    <source>
        <dbReference type="ARBA" id="ARBA00022692"/>
    </source>
</evidence>
<keyword evidence="10" id="KW-1185">Reference proteome</keyword>
<evidence type="ECO:0000256" key="2">
    <source>
        <dbReference type="ARBA" id="ARBA00007935"/>
    </source>
</evidence>
<evidence type="ECO:0000256" key="1">
    <source>
        <dbReference type="ARBA" id="ARBA00004651"/>
    </source>
</evidence>
<feature type="transmembrane region" description="Helical" evidence="8">
    <location>
        <begin position="177"/>
        <end position="197"/>
    </location>
</feature>
<keyword evidence="5 8" id="KW-0812">Transmembrane</keyword>
<dbReference type="Pfam" id="PF01032">
    <property type="entry name" value="FecCD"/>
    <property type="match status" value="1"/>
</dbReference>